<dbReference type="PIRSF" id="PIRSF030140">
    <property type="entry name" value="UCP030140"/>
    <property type="match status" value="1"/>
</dbReference>
<accession>M5ACT2</accession>
<evidence type="ECO:0000313" key="2">
    <source>
        <dbReference type="Proteomes" id="UP000012042"/>
    </source>
</evidence>
<protein>
    <submittedName>
        <fullName evidence="1">dUTPase</fullName>
    </submittedName>
</protein>
<dbReference type="Proteomes" id="UP000012042">
    <property type="component" value="Chromosome"/>
</dbReference>
<dbReference type="InterPro" id="IPR014871">
    <property type="entry name" value="dUTPase/dCTP_pyrophosphatase"/>
</dbReference>
<dbReference type="AlphaFoldDB" id="M5ACT2"/>
<gene>
    <name evidence="1" type="ORF">LVISKB_0983</name>
</gene>
<evidence type="ECO:0000313" key="1">
    <source>
        <dbReference type="EMBL" id="BAN06618.1"/>
    </source>
</evidence>
<dbReference type="KEGG" id="lbk:LVISKB_0983"/>
<dbReference type="Gene3D" id="1.10.4010.10">
    <property type="entry name" value="Type II deoxyuridine triphosphatase"/>
    <property type="match status" value="1"/>
</dbReference>
<dbReference type="HOGENOM" id="CLU_105318_0_0_9"/>
<organism evidence="1 2">
    <name type="scientific">Levilactobacillus brevis KB290</name>
    <dbReference type="NCBI Taxonomy" id="1001583"/>
    <lineage>
        <taxon>Bacteria</taxon>
        <taxon>Bacillati</taxon>
        <taxon>Bacillota</taxon>
        <taxon>Bacilli</taxon>
        <taxon>Lactobacillales</taxon>
        <taxon>Lactobacillaceae</taxon>
        <taxon>Levilactobacillus</taxon>
    </lineage>
</organism>
<dbReference type="SUPFAM" id="SSF101386">
    <property type="entry name" value="all-alpha NTP pyrophosphatases"/>
    <property type="match status" value="1"/>
</dbReference>
<dbReference type="EMBL" id="AP012167">
    <property type="protein sequence ID" value="BAN06618.1"/>
    <property type="molecule type" value="Genomic_DNA"/>
</dbReference>
<sequence length="205" mass="24196">MVFGKLNGVRNYLRSIDFRLEGSLIVLELAKLVRQSIALDEQITRDRDIEMSRQQQIENAYVALDVELAEVANTSEWFKVWKTHRGKADAGQTPMETLLTEYTDAMDFFFLVSAKKTWTHLIMLKEEDLTTLEKSRPAKDLDQQYLILKRMLFNSHFAHRQEDFRHAWRLFLKWGLADFGFTQDQIQAAYEAKRQINLERQANNY</sequence>
<reference evidence="1 2" key="1">
    <citation type="journal article" date="2013" name="PLoS ONE">
        <title>Genomic Analysis by Deep Sequencing of the Probiotic Lactobacillus brevis KB290 Harboring Nine Plasmids Reveals Genomic Stability.</title>
        <authorList>
            <person name="Fukao M."/>
            <person name="Oshima K."/>
            <person name="Morita H."/>
            <person name="Toh H."/>
            <person name="Suda W."/>
            <person name="Kim S.W."/>
            <person name="Suzuki S."/>
            <person name="Yakabe T."/>
            <person name="Hattori M."/>
            <person name="Yajima N."/>
        </authorList>
    </citation>
    <scope>NUCLEOTIDE SEQUENCE [LARGE SCALE GENOMIC DNA]</scope>
    <source>
        <strain evidence="1 2">KB290</strain>
    </source>
</reference>
<dbReference type="Pfam" id="PF08761">
    <property type="entry name" value="dUTPase_2"/>
    <property type="match status" value="1"/>
</dbReference>
<dbReference type="PATRIC" id="fig|1001583.3.peg.970"/>
<dbReference type="InterPro" id="IPR016947">
    <property type="entry name" value="UCP030140"/>
</dbReference>
<name>M5ACT2_LEVBR</name>
<proteinExistence type="predicted"/>
<dbReference type="CDD" id="cd11527">
    <property type="entry name" value="NTP-PPase_dUTPase"/>
    <property type="match status" value="1"/>
</dbReference>